<comment type="similarity">
    <text evidence="3">Belongs to the cytochrome P450 family.</text>
</comment>
<dbReference type="InParanoid" id="A0A6P5JLK3"/>
<evidence type="ECO:0000256" key="3">
    <source>
        <dbReference type="ARBA" id="ARBA00010617"/>
    </source>
</evidence>
<dbReference type="GO" id="GO:0005506">
    <property type="term" value="F:iron ion binding"/>
    <property type="evidence" value="ECO:0007669"/>
    <property type="project" value="InterPro"/>
</dbReference>
<dbReference type="RefSeq" id="XP_020835090.1">
    <property type="nucleotide sequence ID" value="XM_020979431.1"/>
</dbReference>
<dbReference type="SUPFAM" id="SSF48264">
    <property type="entry name" value="Cytochrome P450"/>
    <property type="match status" value="1"/>
</dbReference>
<evidence type="ECO:0000256" key="9">
    <source>
        <dbReference type="ARBA" id="ARBA00023004"/>
    </source>
</evidence>
<dbReference type="InterPro" id="IPR001128">
    <property type="entry name" value="Cyt_P450"/>
</dbReference>
<comment type="subcellular location">
    <subcellularLocation>
        <location evidence="2">Endoplasmic reticulum membrane</location>
    </subcellularLocation>
    <subcellularLocation>
        <location evidence="1">Microsome membrane</location>
    </subcellularLocation>
</comment>
<dbReference type="InterPro" id="IPR002401">
    <property type="entry name" value="Cyt_P450_E_grp-I"/>
</dbReference>
<evidence type="ECO:0000256" key="5">
    <source>
        <dbReference type="ARBA" id="ARBA00022723"/>
    </source>
</evidence>
<reference evidence="13" key="1">
    <citation type="submission" date="2025-08" db="UniProtKB">
        <authorList>
            <consortium name="RefSeq"/>
        </authorList>
    </citation>
    <scope>IDENTIFICATION</scope>
    <source>
        <tissue evidence="13">Spleen</tissue>
    </source>
</reference>
<evidence type="ECO:0000256" key="1">
    <source>
        <dbReference type="ARBA" id="ARBA00004524"/>
    </source>
</evidence>
<evidence type="ECO:0000256" key="7">
    <source>
        <dbReference type="ARBA" id="ARBA00022848"/>
    </source>
</evidence>
<accession>A0A6P5JLK3</accession>
<dbReference type="GO" id="GO:0020037">
    <property type="term" value="F:heme binding"/>
    <property type="evidence" value="ECO:0007669"/>
    <property type="project" value="InterPro"/>
</dbReference>
<dbReference type="GeneID" id="110202994"/>
<evidence type="ECO:0000256" key="11">
    <source>
        <dbReference type="SAM" id="SignalP"/>
    </source>
</evidence>
<evidence type="ECO:0000256" key="2">
    <source>
        <dbReference type="ARBA" id="ARBA00004586"/>
    </source>
</evidence>
<keyword evidence="6" id="KW-0256">Endoplasmic reticulum</keyword>
<keyword evidence="5" id="KW-0479">Metal-binding</keyword>
<feature type="chain" id="PRO_5028140094" evidence="11">
    <location>
        <begin position="24"/>
        <end position="114"/>
    </location>
</feature>
<dbReference type="Pfam" id="PF00067">
    <property type="entry name" value="p450"/>
    <property type="match status" value="1"/>
</dbReference>
<keyword evidence="9" id="KW-0408">Iron</keyword>
<evidence type="ECO:0000313" key="12">
    <source>
        <dbReference type="Proteomes" id="UP000515140"/>
    </source>
</evidence>
<dbReference type="PRINTS" id="PR00463">
    <property type="entry name" value="EP450I"/>
</dbReference>
<dbReference type="InterPro" id="IPR036396">
    <property type="entry name" value="Cyt_P450_sf"/>
</dbReference>
<name>A0A6P5JLK3_PHACI</name>
<dbReference type="KEGG" id="pcw:110202994"/>
<evidence type="ECO:0000256" key="4">
    <source>
        <dbReference type="ARBA" id="ARBA00022617"/>
    </source>
</evidence>
<dbReference type="PANTHER" id="PTHR24289:SF1">
    <property type="entry name" value="STEROID 17-ALPHA-HYDROXYLASE_17,20 LYASE"/>
    <property type="match status" value="1"/>
</dbReference>
<evidence type="ECO:0000256" key="8">
    <source>
        <dbReference type="ARBA" id="ARBA00023002"/>
    </source>
</evidence>
<dbReference type="Gene3D" id="1.10.630.10">
    <property type="entry name" value="Cytochrome P450"/>
    <property type="match status" value="1"/>
</dbReference>
<evidence type="ECO:0000256" key="10">
    <source>
        <dbReference type="ARBA" id="ARBA00023033"/>
    </source>
</evidence>
<keyword evidence="11" id="KW-0732">Signal</keyword>
<feature type="signal peptide" evidence="11">
    <location>
        <begin position="1"/>
        <end position="23"/>
    </location>
</feature>
<dbReference type="GO" id="GO:0004497">
    <property type="term" value="F:monooxygenase activity"/>
    <property type="evidence" value="ECO:0007669"/>
    <property type="project" value="UniProtKB-KW"/>
</dbReference>
<keyword evidence="4" id="KW-0349">Heme</keyword>
<protein>
    <submittedName>
        <fullName evidence="13">Cytochrome P450 2A6-like</fullName>
    </submittedName>
</protein>
<keyword evidence="12" id="KW-1185">Reference proteome</keyword>
<dbReference type="GO" id="GO:0005789">
    <property type="term" value="C:endoplasmic reticulum membrane"/>
    <property type="evidence" value="ECO:0007669"/>
    <property type="project" value="UniProtKB-SubCell"/>
</dbReference>
<keyword evidence="8" id="KW-0560">Oxidoreductase</keyword>
<evidence type="ECO:0000256" key="6">
    <source>
        <dbReference type="ARBA" id="ARBA00022824"/>
    </source>
</evidence>
<keyword evidence="10" id="KW-0503">Monooxygenase</keyword>
<organism evidence="12 13">
    <name type="scientific">Phascolarctos cinereus</name>
    <name type="common">Koala</name>
    <dbReference type="NCBI Taxonomy" id="38626"/>
    <lineage>
        <taxon>Eukaryota</taxon>
        <taxon>Metazoa</taxon>
        <taxon>Chordata</taxon>
        <taxon>Craniata</taxon>
        <taxon>Vertebrata</taxon>
        <taxon>Euteleostomi</taxon>
        <taxon>Mammalia</taxon>
        <taxon>Metatheria</taxon>
        <taxon>Diprotodontia</taxon>
        <taxon>Phascolarctidae</taxon>
        <taxon>Phascolarctos</taxon>
    </lineage>
</organism>
<dbReference type="Proteomes" id="UP000515140">
    <property type="component" value="Unplaced"/>
</dbReference>
<keyword evidence="7" id="KW-0492">Microsome</keyword>
<dbReference type="GO" id="GO:0016705">
    <property type="term" value="F:oxidoreductase activity, acting on paired donors, with incorporation or reduction of molecular oxygen"/>
    <property type="evidence" value="ECO:0007669"/>
    <property type="project" value="InterPro"/>
</dbReference>
<dbReference type="PANTHER" id="PTHR24289">
    <property type="entry name" value="STEROID 17-ALPHA-HYDROXYLASE/17,20 LYASE"/>
    <property type="match status" value="1"/>
</dbReference>
<evidence type="ECO:0000313" key="13">
    <source>
        <dbReference type="RefSeq" id="XP_020835090.1"/>
    </source>
</evidence>
<sequence length="114" mass="12234">MWLILLLCLLLLTLALWARSAQGSRGKLPPGPTPLPLLGNLLQLGSSKMDQCLMELSCRYGPVFTVHLGPRPAVVLCGSAALREALLLQGDAFSGRGAMPTFERFTRGNGERAS</sequence>
<proteinExistence type="inferred from homology"/>
<dbReference type="AlphaFoldDB" id="A0A6P5JLK3"/>
<gene>
    <name evidence="13" type="primary">LOC110202994</name>
</gene>